<evidence type="ECO:0000313" key="4">
    <source>
        <dbReference type="Proteomes" id="UP000565441"/>
    </source>
</evidence>
<evidence type="ECO:0000313" key="3">
    <source>
        <dbReference type="EMBL" id="KAF5375400.1"/>
    </source>
</evidence>
<feature type="compositionally biased region" description="Basic and acidic residues" evidence="1">
    <location>
        <begin position="88"/>
        <end position="114"/>
    </location>
</feature>
<feature type="compositionally biased region" description="Low complexity" evidence="1">
    <location>
        <begin position="151"/>
        <end position="166"/>
    </location>
</feature>
<protein>
    <recommendedName>
        <fullName evidence="2">KA1 domain-containing protein</fullName>
    </recommendedName>
</protein>
<sequence>MPPPSPPSQSAVNTISPSIPAYQGLGIHRGAIDKTTITTQAPPDAMARVRAALETMGIVVQAESEYRYRCIRPRRIVDKALIGDLSEDRENAKASARADADSHSDSNSIERKATNELATDAFKHTSVPSTTTPDSPPTTHIEPPTPPLAPAPYAQPTSSSTKSRSPSPEHHLVHLPIPPSVISATSSSSDVELISAPEELRTITYGKHAEDPGDELRFSVELTRLSGLDGTYSLDIRRLKGNLRSYKFIYDSLRRRVAAAL</sequence>
<accession>A0A8H5H2I6</accession>
<gene>
    <name evidence="3" type="ORF">D9615_007962</name>
</gene>
<dbReference type="Proteomes" id="UP000565441">
    <property type="component" value="Unassembled WGS sequence"/>
</dbReference>
<evidence type="ECO:0000256" key="1">
    <source>
        <dbReference type="SAM" id="MobiDB-lite"/>
    </source>
</evidence>
<feature type="region of interest" description="Disordered" evidence="1">
    <location>
        <begin position="88"/>
        <end position="174"/>
    </location>
</feature>
<reference evidence="3 4" key="1">
    <citation type="journal article" date="2020" name="ISME J.">
        <title>Uncovering the hidden diversity of litter-decomposition mechanisms in mushroom-forming fungi.</title>
        <authorList>
            <person name="Floudas D."/>
            <person name="Bentzer J."/>
            <person name="Ahren D."/>
            <person name="Johansson T."/>
            <person name="Persson P."/>
            <person name="Tunlid A."/>
        </authorList>
    </citation>
    <scope>NUCLEOTIDE SEQUENCE [LARGE SCALE GENOMIC DNA]</scope>
    <source>
        <strain evidence="3 4">CBS 661.87</strain>
    </source>
</reference>
<proteinExistence type="predicted"/>
<dbReference type="Gene3D" id="3.30.310.80">
    <property type="entry name" value="Kinase associated domain 1, KA1"/>
    <property type="match status" value="1"/>
</dbReference>
<feature type="compositionally biased region" description="Low complexity" evidence="1">
    <location>
        <begin position="125"/>
        <end position="142"/>
    </location>
</feature>
<feature type="domain" description="KA1" evidence="2">
    <location>
        <begin position="209"/>
        <end position="259"/>
    </location>
</feature>
<dbReference type="PROSITE" id="PS50032">
    <property type="entry name" value="KA1"/>
    <property type="match status" value="1"/>
</dbReference>
<keyword evidence="4" id="KW-1185">Reference proteome</keyword>
<dbReference type="AlphaFoldDB" id="A0A8H5H2I6"/>
<dbReference type="OrthoDB" id="193931at2759"/>
<evidence type="ECO:0000259" key="2">
    <source>
        <dbReference type="PROSITE" id="PS50032"/>
    </source>
</evidence>
<organism evidence="3 4">
    <name type="scientific">Tricholomella constricta</name>
    <dbReference type="NCBI Taxonomy" id="117010"/>
    <lineage>
        <taxon>Eukaryota</taxon>
        <taxon>Fungi</taxon>
        <taxon>Dikarya</taxon>
        <taxon>Basidiomycota</taxon>
        <taxon>Agaricomycotina</taxon>
        <taxon>Agaricomycetes</taxon>
        <taxon>Agaricomycetidae</taxon>
        <taxon>Agaricales</taxon>
        <taxon>Tricholomatineae</taxon>
        <taxon>Lyophyllaceae</taxon>
        <taxon>Tricholomella</taxon>
    </lineage>
</organism>
<dbReference type="InterPro" id="IPR001772">
    <property type="entry name" value="KA1_dom"/>
</dbReference>
<name>A0A8H5H2I6_9AGAR</name>
<dbReference type="EMBL" id="JAACJP010000034">
    <property type="protein sequence ID" value="KAF5375400.1"/>
    <property type="molecule type" value="Genomic_DNA"/>
</dbReference>
<dbReference type="Pfam" id="PF02149">
    <property type="entry name" value="KA1"/>
    <property type="match status" value="1"/>
</dbReference>
<comment type="caution">
    <text evidence="3">The sequence shown here is derived from an EMBL/GenBank/DDBJ whole genome shotgun (WGS) entry which is preliminary data.</text>
</comment>